<reference evidence="1" key="2">
    <citation type="submission" date="2020-11" db="EMBL/GenBank/DDBJ databases">
        <authorList>
            <person name="McCartney M.A."/>
            <person name="Auch B."/>
            <person name="Kono T."/>
            <person name="Mallez S."/>
            <person name="Becker A."/>
            <person name="Gohl D.M."/>
            <person name="Silverstein K.A.T."/>
            <person name="Koren S."/>
            <person name="Bechman K.B."/>
            <person name="Herman A."/>
            <person name="Abrahante J.E."/>
            <person name="Garbe J."/>
        </authorList>
    </citation>
    <scope>NUCLEOTIDE SEQUENCE</scope>
    <source>
        <strain evidence="1">Duluth1</strain>
        <tissue evidence="1">Whole animal</tissue>
    </source>
</reference>
<accession>A0A9D4FSV4</accession>
<evidence type="ECO:0000313" key="1">
    <source>
        <dbReference type="EMBL" id="KAH3804355.1"/>
    </source>
</evidence>
<dbReference type="AlphaFoldDB" id="A0A9D4FSV4"/>
<reference evidence="1" key="1">
    <citation type="journal article" date="2019" name="bioRxiv">
        <title>The Genome of the Zebra Mussel, Dreissena polymorpha: A Resource for Invasive Species Research.</title>
        <authorList>
            <person name="McCartney M.A."/>
            <person name="Auch B."/>
            <person name="Kono T."/>
            <person name="Mallez S."/>
            <person name="Zhang Y."/>
            <person name="Obille A."/>
            <person name="Becker A."/>
            <person name="Abrahante J.E."/>
            <person name="Garbe J."/>
            <person name="Badalamenti J.P."/>
            <person name="Herman A."/>
            <person name="Mangelson H."/>
            <person name="Liachko I."/>
            <person name="Sullivan S."/>
            <person name="Sone E.D."/>
            <person name="Koren S."/>
            <person name="Silverstein K.A.T."/>
            <person name="Beckman K.B."/>
            <person name="Gohl D.M."/>
        </authorList>
    </citation>
    <scope>NUCLEOTIDE SEQUENCE</scope>
    <source>
        <strain evidence="1">Duluth1</strain>
        <tissue evidence="1">Whole animal</tissue>
    </source>
</reference>
<proteinExistence type="predicted"/>
<dbReference type="EMBL" id="JAIWYP010000006">
    <property type="protein sequence ID" value="KAH3804355.1"/>
    <property type="molecule type" value="Genomic_DNA"/>
</dbReference>
<keyword evidence="2" id="KW-1185">Reference proteome</keyword>
<protein>
    <submittedName>
        <fullName evidence="1">Uncharacterized protein</fullName>
    </submittedName>
</protein>
<sequence>MGCPVIKPSPQKKCYRPCASDIRSSPTKSRVIGVIREFEPPVKIPAITEKANSAPSMLAYKGYDMVRAPDMPRQHICIINESSLSVMKLIAKMNCPDVLHIL</sequence>
<gene>
    <name evidence="1" type="ORF">DPMN_132639</name>
</gene>
<organism evidence="1 2">
    <name type="scientific">Dreissena polymorpha</name>
    <name type="common">Zebra mussel</name>
    <name type="synonym">Mytilus polymorpha</name>
    <dbReference type="NCBI Taxonomy" id="45954"/>
    <lineage>
        <taxon>Eukaryota</taxon>
        <taxon>Metazoa</taxon>
        <taxon>Spiralia</taxon>
        <taxon>Lophotrochozoa</taxon>
        <taxon>Mollusca</taxon>
        <taxon>Bivalvia</taxon>
        <taxon>Autobranchia</taxon>
        <taxon>Heteroconchia</taxon>
        <taxon>Euheterodonta</taxon>
        <taxon>Imparidentia</taxon>
        <taxon>Neoheterodontei</taxon>
        <taxon>Myida</taxon>
        <taxon>Dreissenoidea</taxon>
        <taxon>Dreissenidae</taxon>
        <taxon>Dreissena</taxon>
    </lineage>
</organism>
<name>A0A9D4FSV4_DREPO</name>
<dbReference type="Proteomes" id="UP000828390">
    <property type="component" value="Unassembled WGS sequence"/>
</dbReference>
<comment type="caution">
    <text evidence="1">The sequence shown here is derived from an EMBL/GenBank/DDBJ whole genome shotgun (WGS) entry which is preliminary data.</text>
</comment>
<evidence type="ECO:0000313" key="2">
    <source>
        <dbReference type="Proteomes" id="UP000828390"/>
    </source>
</evidence>